<protein>
    <submittedName>
        <fullName evidence="1">Uncharacterized protein</fullName>
    </submittedName>
</protein>
<reference evidence="1" key="1">
    <citation type="submission" date="2021-05" db="EMBL/GenBank/DDBJ databases">
        <authorList>
            <person name="Pan Q."/>
            <person name="Jouanno E."/>
            <person name="Zahm M."/>
            <person name="Klopp C."/>
            <person name="Cabau C."/>
            <person name="Louis A."/>
            <person name="Berthelot C."/>
            <person name="Parey E."/>
            <person name="Roest Crollius H."/>
            <person name="Montfort J."/>
            <person name="Robinson-Rechavi M."/>
            <person name="Bouchez O."/>
            <person name="Lampietro C."/>
            <person name="Lopez Roques C."/>
            <person name="Donnadieu C."/>
            <person name="Postlethwait J."/>
            <person name="Bobe J."/>
            <person name="Dillon D."/>
            <person name="Chandos A."/>
            <person name="von Hippel F."/>
            <person name="Guiguen Y."/>
        </authorList>
    </citation>
    <scope>NUCLEOTIDE SEQUENCE</scope>
    <source>
        <strain evidence="1">YG-Jan2019</strain>
    </source>
</reference>
<gene>
    <name evidence="1" type="ORF">DPEC_G00148360</name>
</gene>
<evidence type="ECO:0000313" key="2">
    <source>
        <dbReference type="Proteomes" id="UP001157502"/>
    </source>
</evidence>
<comment type="caution">
    <text evidence="1">The sequence shown here is derived from an EMBL/GenBank/DDBJ whole genome shotgun (WGS) entry which is preliminary data.</text>
</comment>
<evidence type="ECO:0000313" key="1">
    <source>
        <dbReference type="EMBL" id="KAJ8003441.1"/>
    </source>
</evidence>
<dbReference type="EMBL" id="CM055739">
    <property type="protein sequence ID" value="KAJ8003441.1"/>
    <property type="molecule type" value="Genomic_DNA"/>
</dbReference>
<keyword evidence="2" id="KW-1185">Reference proteome</keyword>
<organism evidence="1 2">
    <name type="scientific">Dallia pectoralis</name>
    <name type="common">Alaska blackfish</name>
    <dbReference type="NCBI Taxonomy" id="75939"/>
    <lineage>
        <taxon>Eukaryota</taxon>
        <taxon>Metazoa</taxon>
        <taxon>Chordata</taxon>
        <taxon>Craniata</taxon>
        <taxon>Vertebrata</taxon>
        <taxon>Euteleostomi</taxon>
        <taxon>Actinopterygii</taxon>
        <taxon>Neopterygii</taxon>
        <taxon>Teleostei</taxon>
        <taxon>Protacanthopterygii</taxon>
        <taxon>Esociformes</taxon>
        <taxon>Umbridae</taxon>
        <taxon>Dallia</taxon>
    </lineage>
</organism>
<proteinExistence type="predicted"/>
<accession>A0ACC2GIT0</accession>
<sequence length="1947" mass="221922">MVEASSKFLLVVIGSVCFMLILYQYVAPGVTSLGSPHGYVNREDDGGDIFPSPDPHYVRKYYFPVRDLERPVGFEIKGEDVIVFLHIQKTGGTTFGRHLVQNVRLEVPCDCRPGQKKCTCYRPNRKETWLFSRFSTGWSCGLHADWTELTNCVPGVLEKNEETRMKNERKFYYITLLRDPVSRYLSEWRHVQRGATWKTSLHMCDGRTPTPEELPACYEGSDWSGCTLQQFMDCPYNLGNNRQVRMLADLSLVGCYNMSTVPEQRRSQLLLDSAKKNLRDMAFFGLTEYQRKTQFLFEHTFRLSFIRPFMQYNSTRAAGVDLDNVTVQRIEELNELDMELYDYARDLFQQRYQYTRQQERRLQRLRSRNHNGQGSRFRGQGLGVGMWPSRRENGYLHLNQAPTHSPNMADAGSYRAGFGLSLRMQSHSALLFALFMSSLSLVSSGADSKAVTTTLTTKWASTPLLLEASEFLAEESPEMFWDFVEANQNIQGEHDDTDQSYYDLILKRASTLLSTVQLNMLKFAISLRAYSATVHSFQQIASNEPPPSGCSAFFNVHGEKSCDTEKLAALVETAAERPKPNLFKSDHRFPGSNPDAPVVILYAEIGSSEFSVYHPLILSKANKGHVIYVLRHYMATPSKQRVYLSGYGVELAIKNQEYKAKDDTQVQGAEVNATVMGENDPVDEVQGFLFGKLKTLYPELKEQLKELRKHLVESTNEMAPLKVWQMQDLSFQTAARILAAPASDSLNVMRDLSQNFPTKARSITKTAVNSEVRKEIEENQKFFKGTLGLQPGESALFVNGLHIDLDTQDIFSIFEVLRSEARVMEGLRSLHVETNYIQDILKLNVQPSDSDYAVDIRNPAINWINNLETDNRYSSWPHNVQELLRPTFPGVIRQIRKNFHNLVIILDPTHESSSELLSVAEMFYTNNIPLRIGLVFVVSDADEVDGMEDAGVALLRAFNYITEEVDAPTAFDAVTSMFNRVPSGGKLGVADVVKVLEKKYPYVEASSILGPDSTYDTNRKEGRGYYMQTGVGPLPVVMYNGMPYQREQLDPDELETVTMHKILETTSFYQRAVYLGELGTDHDVVDFIMNQPNVVPRINPRILSTTRTYLDLSNTNNHFIDQYARFLFLDTRDKSTAVANSMNYMTKKEDDGYIRPVTFWIVGDFDQPSGRELLYDAIRHMKTSNNVRLGLINNPSDAPSAENSRVARAMWAATQTQTANNAKNYITKLSKEETARSLETAGVDVTQFAVGGMDVALFKSAFDGPKMDFLLSHAAYCRDVLKLRKGQRAVVSNGRVIGPLEDGEVFNQDDFLLLESIVLKTSGERIKSKVQRFGVEEDRASDLVMKIDSLLSSQPKGEARMEHVFSDDRYSAVKVRPAEGDVYFDVVAVVDPVTRDAQKLAPLLLVLKKLVNLNLRVFMNCQSKLSDLPLKSFYRYVLEPEVVFHADGSFSSGPLAKFLDMPQSPLFTLNLNTPESWMVESVKTRYDLDNIYLEEVDTVVAAEYELEHLLLEGHCFDVSTGQPPRGLQFTLGTPSDPVIMDTIVMANLGYFQLKANPGAWILKLRKGRSDEIYKIYSHEGTDSPADADDLVVVLNNFKSRIIKVKVQKRPEKLNEELLNDGTPENDSGFWESLTRGFTGSVKTEPTKPEKDDVINIFSVASGHLYERFLRIMMLSVLKHTETPVKFWFLKNYLSPAFKEFIPYMAEQYGFQYELVQYKWPRWLHQQTEKQRIIWGYKILFLDVLFPLSVDKFLFVDADQIVRTDLKELRDFDLEGAPYGYTPFCESRREMDGFRFWKSGYWASHLGGRKYHISALYVVDLKKFRKIAAGDRLRGQYQGLSQDPNSLSNLDQDLPNNMIHQVPIKSLPQEWLWCETWCDDSSKKKAKTIDLCNNPQTKEPKLQAAVRIVAEWTDYDQEVKRLQNRVQERVAENDTTHKDKPDDTHTEL</sequence>
<name>A0ACC2GIT0_DALPE</name>
<dbReference type="Proteomes" id="UP001157502">
    <property type="component" value="Chromosome 12"/>
</dbReference>